<dbReference type="Proteomes" id="UP000199532">
    <property type="component" value="Unassembled WGS sequence"/>
</dbReference>
<keyword evidence="2" id="KW-1185">Reference proteome</keyword>
<evidence type="ECO:0008006" key="3">
    <source>
        <dbReference type="Google" id="ProtNLM"/>
    </source>
</evidence>
<name>A0A1H6R0N7_9BACT</name>
<evidence type="ECO:0000313" key="2">
    <source>
        <dbReference type="Proteomes" id="UP000199532"/>
    </source>
</evidence>
<dbReference type="OrthoDB" id="958992at2"/>
<dbReference type="AlphaFoldDB" id="A0A1H6R0N7"/>
<evidence type="ECO:0000313" key="1">
    <source>
        <dbReference type="EMBL" id="SEI45330.1"/>
    </source>
</evidence>
<gene>
    <name evidence="1" type="ORF">SAMN04487995_0851</name>
</gene>
<proteinExistence type="predicted"/>
<sequence length="118" mass="13174">MKQTLLLVIIIFLFAGCDKNKIESDSNCTYAGVTLTRTHNFVDNIPATVAAVKHLNQPETYQIIPSENNSWGSCNLPQEFAKDSLKVFVSGYFLSFPGMETMNISPVPFEVTDIKPRD</sequence>
<accession>A0A1H6R0N7</accession>
<dbReference type="RefSeq" id="WP_090332266.1">
    <property type="nucleotide sequence ID" value="NZ_FNXY01000001.1"/>
</dbReference>
<dbReference type="STRING" id="408657.SAMN04487995_0851"/>
<organism evidence="1 2">
    <name type="scientific">Dyadobacter koreensis</name>
    <dbReference type="NCBI Taxonomy" id="408657"/>
    <lineage>
        <taxon>Bacteria</taxon>
        <taxon>Pseudomonadati</taxon>
        <taxon>Bacteroidota</taxon>
        <taxon>Cytophagia</taxon>
        <taxon>Cytophagales</taxon>
        <taxon>Spirosomataceae</taxon>
        <taxon>Dyadobacter</taxon>
    </lineage>
</organism>
<protein>
    <recommendedName>
        <fullName evidence="3">Lipoprotein</fullName>
    </recommendedName>
</protein>
<reference evidence="1 2" key="1">
    <citation type="submission" date="2016-10" db="EMBL/GenBank/DDBJ databases">
        <authorList>
            <person name="de Groot N.N."/>
        </authorList>
    </citation>
    <scope>NUCLEOTIDE SEQUENCE [LARGE SCALE GENOMIC DNA]</scope>
    <source>
        <strain evidence="1 2">DSM 19938</strain>
    </source>
</reference>
<dbReference type="EMBL" id="FNXY01000001">
    <property type="protein sequence ID" value="SEI45330.1"/>
    <property type="molecule type" value="Genomic_DNA"/>
</dbReference>
<dbReference type="PROSITE" id="PS51257">
    <property type="entry name" value="PROKAR_LIPOPROTEIN"/>
    <property type="match status" value="1"/>
</dbReference>